<dbReference type="EMBL" id="JAMPLM010000005">
    <property type="protein sequence ID" value="MEP1058565.1"/>
    <property type="molecule type" value="Genomic_DNA"/>
</dbReference>
<evidence type="ECO:0000313" key="3">
    <source>
        <dbReference type="Proteomes" id="UP001476950"/>
    </source>
</evidence>
<comment type="caution">
    <text evidence="2">The sequence shown here is derived from an EMBL/GenBank/DDBJ whole genome shotgun (WGS) entry which is preliminary data.</text>
</comment>
<feature type="region of interest" description="Disordered" evidence="1">
    <location>
        <begin position="1"/>
        <end position="28"/>
    </location>
</feature>
<evidence type="ECO:0000313" key="2">
    <source>
        <dbReference type="EMBL" id="MEP1058565.1"/>
    </source>
</evidence>
<protein>
    <submittedName>
        <fullName evidence="2">Uncharacterized protein</fullName>
    </submittedName>
</protein>
<accession>A0ABV0KH99</accession>
<name>A0ABV0KH99_9CYAN</name>
<organism evidence="2 3">
    <name type="scientific">Stenomitos frigidus AS-A4</name>
    <dbReference type="NCBI Taxonomy" id="2933935"/>
    <lineage>
        <taxon>Bacteria</taxon>
        <taxon>Bacillati</taxon>
        <taxon>Cyanobacteriota</taxon>
        <taxon>Cyanophyceae</taxon>
        <taxon>Leptolyngbyales</taxon>
        <taxon>Leptolyngbyaceae</taxon>
        <taxon>Stenomitos</taxon>
    </lineage>
</organism>
<keyword evidence="3" id="KW-1185">Reference proteome</keyword>
<gene>
    <name evidence="2" type="ORF">NDI38_08950</name>
</gene>
<dbReference type="Proteomes" id="UP001476950">
    <property type="component" value="Unassembled WGS sequence"/>
</dbReference>
<dbReference type="RefSeq" id="WP_190447897.1">
    <property type="nucleotide sequence ID" value="NZ_JAMPLM010000005.1"/>
</dbReference>
<sequence>MMDQTVMHKVSKEQARAAQSCAKKSEEKGKKVEAFGKIIEASVDRVTEAQGKSIELAGKETQRYAIASYEHAQVAESTGSQQELNQAAVEHAKESNEEVKAVKVYGEIVRNQNCQRR</sequence>
<proteinExistence type="predicted"/>
<evidence type="ECO:0000256" key="1">
    <source>
        <dbReference type="SAM" id="MobiDB-lite"/>
    </source>
</evidence>
<reference evidence="2 3" key="1">
    <citation type="submission" date="2022-04" db="EMBL/GenBank/DDBJ databases">
        <title>Positive selection, recombination, and allopatry shape intraspecific diversity of widespread and dominant cyanobacteria.</title>
        <authorList>
            <person name="Wei J."/>
            <person name="Shu W."/>
            <person name="Hu C."/>
        </authorList>
    </citation>
    <scope>NUCLEOTIDE SEQUENCE [LARGE SCALE GENOMIC DNA]</scope>
    <source>
        <strain evidence="2 3">AS-A4</strain>
    </source>
</reference>